<gene>
    <name evidence="1" type="ordered locus">Btus_2952</name>
</gene>
<name>D5WVP0_KYRT2</name>
<evidence type="ECO:0000313" key="2">
    <source>
        <dbReference type="Proteomes" id="UP000002368"/>
    </source>
</evidence>
<dbReference type="STRING" id="562970.Btus_2952"/>
<organism evidence="1 2">
    <name type="scientific">Kyrpidia tusciae (strain DSM 2912 / NBRC 15312 / T2)</name>
    <name type="common">Bacillus tusciae</name>
    <dbReference type="NCBI Taxonomy" id="562970"/>
    <lineage>
        <taxon>Bacteria</taxon>
        <taxon>Bacillati</taxon>
        <taxon>Bacillota</taxon>
        <taxon>Bacilli</taxon>
        <taxon>Bacillales</taxon>
        <taxon>Alicyclobacillaceae</taxon>
        <taxon>Kyrpidia</taxon>
    </lineage>
</organism>
<dbReference type="EMBL" id="CP002017">
    <property type="protein sequence ID" value="ADG07583.1"/>
    <property type="molecule type" value="Genomic_DNA"/>
</dbReference>
<dbReference type="eggNOG" id="ENOG5033M58">
    <property type="taxonomic scope" value="Bacteria"/>
</dbReference>
<dbReference type="KEGG" id="bts:Btus_2952"/>
<reference evidence="1 2" key="1">
    <citation type="journal article" date="2011" name="Stand. Genomic Sci.">
        <title>Complete genome sequence of the thermophilic, hydrogen-oxidizing Bacillus tusciae type strain (T2) and reclassification in the new genus, Kyrpidia gen. nov. as Kyrpidia tusciae comb. nov. and emendation of the family Alicyclobacillaceae da Costa and Rainey, 2010.</title>
        <authorList>
            <person name="Klenk H.P."/>
            <person name="Lapidus A."/>
            <person name="Chertkov O."/>
            <person name="Copeland A."/>
            <person name="Del Rio T.G."/>
            <person name="Nolan M."/>
            <person name="Lucas S."/>
            <person name="Chen F."/>
            <person name="Tice H."/>
            <person name="Cheng J.F."/>
            <person name="Han C."/>
            <person name="Bruce D."/>
            <person name="Goodwin L."/>
            <person name="Pitluck S."/>
            <person name="Pati A."/>
            <person name="Ivanova N."/>
            <person name="Mavromatis K."/>
            <person name="Daum C."/>
            <person name="Chen A."/>
            <person name="Palaniappan K."/>
            <person name="Chang Y.J."/>
            <person name="Land M."/>
            <person name="Hauser L."/>
            <person name="Jeffries C.D."/>
            <person name="Detter J.C."/>
            <person name="Rohde M."/>
            <person name="Abt B."/>
            <person name="Pukall R."/>
            <person name="Goker M."/>
            <person name="Bristow J."/>
            <person name="Markowitz V."/>
            <person name="Hugenholtz P."/>
            <person name="Eisen J.A."/>
        </authorList>
    </citation>
    <scope>NUCLEOTIDE SEQUENCE [LARGE SCALE GENOMIC DNA]</scope>
    <source>
        <strain evidence="1 2">DSM 2912</strain>
    </source>
</reference>
<protein>
    <submittedName>
        <fullName evidence="1">Uncharacterized protein</fullName>
    </submittedName>
</protein>
<dbReference type="Proteomes" id="UP000002368">
    <property type="component" value="Chromosome"/>
</dbReference>
<dbReference type="HOGENOM" id="CLU_1773909_0_0_9"/>
<dbReference type="AlphaFoldDB" id="D5WVP0"/>
<sequence>MPFREYDLYHGAALNQIVKDERFASVNKYPEASQSEYIINHDIGLYLKYRSNDSSPWQFTFNHEQHQQLRRLVQRCSKTYLGFICGTDGCCCVPYQTFVTLIPEGTLAEGTSLNIEVSRDPGGSYRVHRGYKKFSVPVNAFPRILFE</sequence>
<keyword evidence="2" id="KW-1185">Reference proteome</keyword>
<accession>D5WVP0</accession>
<evidence type="ECO:0000313" key="1">
    <source>
        <dbReference type="EMBL" id="ADG07583.1"/>
    </source>
</evidence>
<proteinExistence type="predicted"/>